<comment type="catalytic activity">
    <reaction evidence="20">
        <text>L-threonyl-[protein] + ATP = O-phospho-L-threonyl-[protein] + ADP + H(+)</text>
        <dbReference type="Rhea" id="RHEA:46608"/>
        <dbReference type="Rhea" id="RHEA-COMP:11060"/>
        <dbReference type="Rhea" id="RHEA-COMP:11605"/>
        <dbReference type="ChEBI" id="CHEBI:15378"/>
        <dbReference type="ChEBI" id="CHEBI:30013"/>
        <dbReference type="ChEBI" id="CHEBI:30616"/>
        <dbReference type="ChEBI" id="CHEBI:61977"/>
        <dbReference type="ChEBI" id="CHEBI:456216"/>
        <dbReference type="EC" id="2.7.11.1"/>
    </reaction>
</comment>
<evidence type="ECO:0000256" key="4">
    <source>
        <dbReference type="ARBA" id="ARBA00012513"/>
    </source>
</evidence>
<evidence type="ECO:0000256" key="14">
    <source>
        <dbReference type="ARBA" id="ARBA00022777"/>
    </source>
</evidence>
<dbReference type="Pfam" id="PF00069">
    <property type="entry name" value="Pkinase"/>
    <property type="match status" value="1"/>
</dbReference>
<dbReference type="AlphaFoldDB" id="A0A438GUT6"/>
<keyword evidence="17 23" id="KW-0472">Membrane</keyword>
<dbReference type="GO" id="GO:0004674">
    <property type="term" value="F:protein serine/threonine kinase activity"/>
    <property type="evidence" value="ECO:0007669"/>
    <property type="project" value="UniProtKB-KW"/>
</dbReference>
<evidence type="ECO:0000256" key="12">
    <source>
        <dbReference type="ARBA" id="ARBA00022737"/>
    </source>
</evidence>
<feature type="transmembrane region" description="Helical" evidence="23">
    <location>
        <begin position="588"/>
        <end position="611"/>
    </location>
</feature>
<evidence type="ECO:0000313" key="27">
    <source>
        <dbReference type="Proteomes" id="UP000288805"/>
    </source>
</evidence>
<proteinExistence type="inferred from homology"/>
<keyword evidence="15 22" id="KW-0067">ATP-binding</keyword>
<feature type="chain" id="PRO_5019118963" description="non-specific serine/threonine protein kinase" evidence="24">
    <location>
        <begin position="24"/>
        <end position="958"/>
    </location>
</feature>
<keyword evidence="19" id="KW-0325">Glycoprotein</keyword>
<comment type="catalytic activity">
    <reaction evidence="21">
        <text>L-seryl-[protein] + ATP = O-phospho-L-seryl-[protein] + ADP + H(+)</text>
        <dbReference type="Rhea" id="RHEA:17989"/>
        <dbReference type="Rhea" id="RHEA-COMP:9863"/>
        <dbReference type="Rhea" id="RHEA-COMP:11604"/>
        <dbReference type="ChEBI" id="CHEBI:15378"/>
        <dbReference type="ChEBI" id="CHEBI:29999"/>
        <dbReference type="ChEBI" id="CHEBI:30616"/>
        <dbReference type="ChEBI" id="CHEBI:83421"/>
        <dbReference type="ChEBI" id="CHEBI:456216"/>
        <dbReference type="EC" id="2.7.11.1"/>
    </reaction>
</comment>
<dbReference type="InterPro" id="IPR008271">
    <property type="entry name" value="Ser/Thr_kinase_AS"/>
</dbReference>
<dbReference type="Gene3D" id="1.10.510.10">
    <property type="entry name" value="Transferase(Phosphotransferase) domain 1"/>
    <property type="match status" value="1"/>
</dbReference>
<dbReference type="PANTHER" id="PTHR45974">
    <property type="entry name" value="RECEPTOR-LIKE PROTEIN 55"/>
    <property type="match status" value="1"/>
</dbReference>
<keyword evidence="14 26" id="KW-0418">Kinase</keyword>
<dbReference type="GO" id="GO:0005524">
    <property type="term" value="F:ATP binding"/>
    <property type="evidence" value="ECO:0007669"/>
    <property type="project" value="UniProtKB-UniRule"/>
</dbReference>
<evidence type="ECO:0000256" key="17">
    <source>
        <dbReference type="ARBA" id="ARBA00023136"/>
    </source>
</evidence>
<dbReference type="EMBL" id="QGNW01000338">
    <property type="protein sequence ID" value="RVW75953.1"/>
    <property type="molecule type" value="Genomic_DNA"/>
</dbReference>
<gene>
    <name evidence="26" type="primary">VvCHDp000216_65</name>
    <name evidence="26" type="ORF">CK203_051803</name>
</gene>
<evidence type="ECO:0000256" key="23">
    <source>
        <dbReference type="SAM" id="Phobius"/>
    </source>
</evidence>
<reference evidence="26 27" key="1">
    <citation type="journal article" date="2018" name="PLoS Genet.">
        <title>Population sequencing reveals clonal diversity and ancestral inbreeding in the grapevine cultivar Chardonnay.</title>
        <authorList>
            <person name="Roach M.J."/>
            <person name="Johnson D.L."/>
            <person name="Bohlmann J."/>
            <person name="van Vuuren H.J."/>
            <person name="Jones S.J."/>
            <person name="Pretorius I.S."/>
            <person name="Schmidt S.A."/>
            <person name="Borneman A.R."/>
        </authorList>
    </citation>
    <scope>NUCLEOTIDE SEQUENCE [LARGE SCALE GENOMIC DNA]</scope>
    <source>
        <strain evidence="27">cv. Chardonnay</strain>
        <tissue evidence="26">Leaf</tissue>
    </source>
</reference>
<accession>A0A438GUT6</accession>
<dbReference type="PRINTS" id="PR00019">
    <property type="entry name" value="LEURICHRPT"/>
</dbReference>
<feature type="signal peptide" evidence="24">
    <location>
        <begin position="1"/>
        <end position="23"/>
    </location>
</feature>
<dbReference type="SUPFAM" id="SSF56112">
    <property type="entry name" value="Protein kinase-like (PK-like)"/>
    <property type="match status" value="1"/>
</dbReference>
<dbReference type="SMART" id="SM00220">
    <property type="entry name" value="S_TKc"/>
    <property type="match status" value="1"/>
</dbReference>
<evidence type="ECO:0000256" key="16">
    <source>
        <dbReference type="ARBA" id="ARBA00022989"/>
    </source>
</evidence>
<keyword evidence="10 23" id="KW-0812">Transmembrane</keyword>
<evidence type="ECO:0000256" key="19">
    <source>
        <dbReference type="ARBA" id="ARBA00023180"/>
    </source>
</evidence>
<protein>
    <recommendedName>
        <fullName evidence="4">non-specific serine/threonine protein kinase</fullName>
        <ecNumber evidence="4">2.7.11.1</ecNumber>
    </recommendedName>
</protein>
<evidence type="ECO:0000256" key="20">
    <source>
        <dbReference type="ARBA" id="ARBA00047899"/>
    </source>
</evidence>
<evidence type="ECO:0000256" key="21">
    <source>
        <dbReference type="ARBA" id="ARBA00048679"/>
    </source>
</evidence>
<dbReference type="InterPro" id="IPR011009">
    <property type="entry name" value="Kinase-like_dom_sf"/>
</dbReference>
<evidence type="ECO:0000256" key="5">
    <source>
        <dbReference type="ARBA" id="ARBA00022475"/>
    </source>
</evidence>
<evidence type="ECO:0000313" key="26">
    <source>
        <dbReference type="EMBL" id="RVW75953.1"/>
    </source>
</evidence>
<dbReference type="FunFam" id="3.80.10.10:FF:000101">
    <property type="entry name" value="LRR receptor-like serine/threonine-protein kinase ERECTA"/>
    <property type="match status" value="1"/>
</dbReference>
<dbReference type="Gene3D" id="3.30.200.20">
    <property type="entry name" value="Phosphorylase Kinase, domain 1"/>
    <property type="match status" value="1"/>
</dbReference>
<dbReference type="SUPFAM" id="SSF52047">
    <property type="entry name" value="RNI-like"/>
    <property type="match status" value="1"/>
</dbReference>
<evidence type="ECO:0000256" key="15">
    <source>
        <dbReference type="ARBA" id="ARBA00022840"/>
    </source>
</evidence>
<keyword evidence="16 23" id="KW-1133">Transmembrane helix</keyword>
<name>A0A438GUT6_VITVI</name>
<evidence type="ECO:0000256" key="24">
    <source>
        <dbReference type="SAM" id="SignalP"/>
    </source>
</evidence>
<sequence>MGSFYVVFLVGLLLLQSCVVNLAISPSNFTDLSALLAFKSEIKLDPNNVLGSNWTKTENFCNWVGVSCSRRRQRVVVLSLGDMGLQGTISPHVGNLSFLVGLVLSNNSFHGHLVPEIGRLHRLRALIVERNKLEGEIPASIQHCQKLKIISLNSNEFTGVIPAWLSNFSSLGTLFLGENNFTGTIPASLGNISKLEWLGLGENNLHGIIPDEIGNLNLQAIALNLNHLTGSIPPSIFNISSLTQIVFSYNSLSGTLPSSLGLWLPNLQQLFIEANQLHGNIPLYLSNCSQLTQLILTSNQFTGPVPTSLGRLEHLQTLILAGNHLTGPIPKEIGSLRNLNLLYLADNNLIGSIPSTIKGMKSLQRLFLGGNQLEQIIPSEICLLSNLGEMDLGYNNLSGSIPSCIGNLRYLQSMILSSNSLSSSIPSSLWSLQNLLFLDFSFNSLSGSLDANMRALKLLETMDLYWNKISGNIPTILGGFQSLRSLNLSRNSFWGPIPESLGEMITLDYMDLSHNNLSGLIPKSLVALSNLHYLNLSFNKLSGEIPSEGPFGNFTATSFMENEALCGQKIFRVPPCRSHDTQKSKTMFLLKVILPVIASVSILIALILIVIKYQKRNVTALNSIDVLPSVAHRMISYHELRRATNDFSEANILGVGSFGSVFKGVLFDGTNVAVKVLNLQIEGAFKSFDAECEVLVRVRHRNLVKVISSCSNPELRALVLQYMPNGSLEKWLYSHNYCLNLFQRVSIMVDVALALEYLHHGQSEPVVHCDLKPSNVLLDGEMIAHVGDFGIAKILVENKTATQTKTLGTLGYIAPEYGSEGRVSTRGDIYSYGVMLLEMFTRKKPTDVMFVGELSLRQWVMTSIPDKIMEVIDANLLSIEDGRDVIAAQGDLLAIMELGLECSREFPEERVDIKEVVTFFGVIAGALQMGQTFFTSSHFFKQSAWNHFPDPYLQPLSD</sequence>
<dbReference type="Pfam" id="PF00560">
    <property type="entry name" value="LRR_1"/>
    <property type="match status" value="2"/>
</dbReference>
<evidence type="ECO:0000256" key="22">
    <source>
        <dbReference type="PROSITE-ProRule" id="PRU10141"/>
    </source>
</evidence>
<dbReference type="InterPro" id="IPR003591">
    <property type="entry name" value="Leu-rich_rpt_typical-subtyp"/>
</dbReference>
<keyword evidence="18 26" id="KW-0675">Receptor</keyword>
<dbReference type="InterPro" id="IPR013210">
    <property type="entry name" value="LRR_N_plant-typ"/>
</dbReference>
<evidence type="ECO:0000256" key="7">
    <source>
        <dbReference type="ARBA" id="ARBA00022553"/>
    </source>
</evidence>
<dbReference type="PROSITE" id="PS00107">
    <property type="entry name" value="PROTEIN_KINASE_ATP"/>
    <property type="match status" value="1"/>
</dbReference>
<dbReference type="SUPFAM" id="SSF52058">
    <property type="entry name" value="L domain-like"/>
    <property type="match status" value="1"/>
</dbReference>
<organism evidence="26 27">
    <name type="scientific">Vitis vinifera</name>
    <name type="common">Grape</name>
    <dbReference type="NCBI Taxonomy" id="29760"/>
    <lineage>
        <taxon>Eukaryota</taxon>
        <taxon>Viridiplantae</taxon>
        <taxon>Streptophyta</taxon>
        <taxon>Embryophyta</taxon>
        <taxon>Tracheophyta</taxon>
        <taxon>Spermatophyta</taxon>
        <taxon>Magnoliopsida</taxon>
        <taxon>eudicotyledons</taxon>
        <taxon>Gunneridae</taxon>
        <taxon>Pentapetalae</taxon>
        <taxon>rosids</taxon>
        <taxon>Vitales</taxon>
        <taxon>Vitaceae</taxon>
        <taxon>Viteae</taxon>
        <taxon>Vitis</taxon>
    </lineage>
</organism>
<dbReference type="InterPro" id="IPR000719">
    <property type="entry name" value="Prot_kinase_dom"/>
</dbReference>
<evidence type="ECO:0000256" key="18">
    <source>
        <dbReference type="ARBA" id="ARBA00023170"/>
    </source>
</evidence>
<dbReference type="InterPro" id="IPR001611">
    <property type="entry name" value="Leu-rich_rpt"/>
</dbReference>
<keyword evidence="6" id="KW-0723">Serine/threonine-protein kinase</keyword>
<evidence type="ECO:0000256" key="10">
    <source>
        <dbReference type="ARBA" id="ARBA00022692"/>
    </source>
</evidence>
<keyword evidence="8" id="KW-0433">Leucine-rich repeat</keyword>
<keyword evidence="13 22" id="KW-0547">Nucleotide-binding</keyword>
<dbReference type="EC" id="2.7.11.1" evidence="4"/>
<evidence type="ECO:0000256" key="1">
    <source>
        <dbReference type="ARBA" id="ARBA00004162"/>
    </source>
</evidence>
<keyword evidence="11 24" id="KW-0732">Signal</keyword>
<evidence type="ECO:0000256" key="8">
    <source>
        <dbReference type="ARBA" id="ARBA00022614"/>
    </source>
</evidence>
<keyword evidence="7" id="KW-0597">Phosphoprotein</keyword>
<keyword evidence="12" id="KW-0677">Repeat</keyword>
<evidence type="ECO:0000256" key="9">
    <source>
        <dbReference type="ARBA" id="ARBA00022679"/>
    </source>
</evidence>
<comment type="caution">
    <text evidence="26">The sequence shown here is derived from an EMBL/GenBank/DDBJ whole genome shotgun (WGS) entry which is preliminary data.</text>
</comment>
<feature type="binding site" evidence="22">
    <location>
        <position position="675"/>
    </location>
    <ligand>
        <name>ATP</name>
        <dbReference type="ChEBI" id="CHEBI:30616"/>
    </ligand>
</feature>
<keyword evidence="9" id="KW-0808">Transferase</keyword>
<evidence type="ECO:0000256" key="3">
    <source>
        <dbReference type="ARBA" id="ARBA00008684"/>
    </source>
</evidence>
<evidence type="ECO:0000259" key="25">
    <source>
        <dbReference type="PROSITE" id="PS50011"/>
    </source>
</evidence>
<dbReference type="InterPro" id="IPR032675">
    <property type="entry name" value="LRR_dom_sf"/>
</dbReference>
<evidence type="ECO:0000256" key="13">
    <source>
        <dbReference type="ARBA" id="ARBA00022741"/>
    </source>
</evidence>
<feature type="domain" description="Protein kinase" evidence="25">
    <location>
        <begin position="647"/>
        <end position="934"/>
    </location>
</feature>
<evidence type="ECO:0000256" key="11">
    <source>
        <dbReference type="ARBA" id="ARBA00022729"/>
    </source>
</evidence>
<dbReference type="FunFam" id="3.30.200.20:FF:000661">
    <property type="entry name" value="Serine-threonine protein kinase plant-type"/>
    <property type="match status" value="1"/>
</dbReference>
<dbReference type="FunFam" id="1.10.510.10:FF:000358">
    <property type="entry name" value="Putative leucine-rich repeat receptor-like serine/threonine-protein kinase"/>
    <property type="match status" value="1"/>
</dbReference>
<dbReference type="GO" id="GO:0005886">
    <property type="term" value="C:plasma membrane"/>
    <property type="evidence" value="ECO:0007669"/>
    <property type="project" value="UniProtKB-SubCell"/>
</dbReference>
<dbReference type="PROSITE" id="PS50011">
    <property type="entry name" value="PROTEIN_KINASE_DOM"/>
    <property type="match status" value="1"/>
</dbReference>
<dbReference type="FunFam" id="3.80.10.10:FF:000095">
    <property type="entry name" value="LRR receptor-like serine/threonine-protein kinase GSO1"/>
    <property type="match status" value="1"/>
</dbReference>
<dbReference type="SMART" id="SM00369">
    <property type="entry name" value="LRR_TYP"/>
    <property type="match status" value="7"/>
</dbReference>
<evidence type="ECO:0000256" key="6">
    <source>
        <dbReference type="ARBA" id="ARBA00022527"/>
    </source>
</evidence>
<dbReference type="PANTHER" id="PTHR45974:SF29">
    <property type="entry name" value="PROTEIN KINASE DOMAIN-CONTAINING PROTEIN"/>
    <property type="match status" value="1"/>
</dbReference>
<comment type="similarity">
    <text evidence="3">Belongs to the protein kinase superfamily. Ser/Thr protein kinase family.</text>
</comment>
<dbReference type="PROSITE" id="PS00108">
    <property type="entry name" value="PROTEIN_KINASE_ST"/>
    <property type="match status" value="1"/>
</dbReference>
<dbReference type="Pfam" id="PF08263">
    <property type="entry name" value="LRRNT_2"/>
    <property type="match status" value="1"/>
</dbReference>
<evidence type="ECO:0000256" key="2">
    <source>
        <dbReference type="ARBA" id="ARBA00004479"/>
    </source>
</evidence>
<dbReference type="InterPro" id="IPR017441">
    <property type="entry name" value="Protein_kinase_ATP_BS"/>
</dbReference>
<keyword evidence="5" id="KW-1003">Cell membrane</keyword>
<comment type="subcellular location">
    <subcellularLocation>
        <location evidence="1">Cell membrane</location>
        <topology evidence="1">Single-pass membrane protein</topology>
    </subcellularLocation>
    <subcellularLocation>
        <location evidence="2">Membrane</location>
        <topology evidence="2">Single-pass type I membrane protein</topology>
    </subcellularLocation>
</comment>
<dbReference type="Proteomes" id="UP000288805">
    <property type="component" value="Unassembled WGS sequence"/>
</dbReference>
<dbReference type="Gene3D" id="3.80.10.10">
    <property type="entry name" value="Ribonuclease Inhibitor"/>
    <property type="match status" value="3"/>
</dbReference>
<dbReference type="Pfam" id="PF13855">
    <property type="entry name" value="LRR_8"/>
    <property type="match status" value="3"/>
</dbReference>